<sequence>MILLSEEEAAAERVAELTGYVREELLDTGAAQAAAVASAERSGRRAATSRTPRNATPGGRRAAHGSCSAHR</sequence>
<evidence type="ECO:0000313" key="3">
    <source>
        <dbReference type="Proteomes" id="UP000653308"/>
    </source>
</evidence>
<feature type="region of interest" description="Disordered" evidence="1">
    <location>
        <begin position="36"/>
        <end position="71"/>
    </location>
</feature>
<protein>
    <submittedName>
        <fullName evidence="2">Uncharacterized protein</fullName>
    </submittedName>
</protein>
<feature type="compositionally biased region" description="Low complexity" evidence="1">
    <location>
        <begin position="36"/>
        <end position="50"/>
    </location>
</feature>
<dbReference type="EMBL" id="BMWE01000002">
    <property type="protein sequence ID" value="GGY07154.1"/>
    <property type="molecule type" value="Genomic_DNA"/>
</dbReference>
<reference evidence="3" key="1">
    <citation type="journal article" date="2019" name="Int. J. Syst. Evol. Microbiol.">
        <title>The Global Catalogue of Microorganisms (GCM) 10K type strain sequencing project: providing services to taxonomists for standard genome sequencing and annotation.</title>
        <authorList>
            <consortium name="The Broad Institute Genomics Platform"/>
            <consortium name="The Broad Institute Genome Sequencing Center for Infectious Disease"/>
            <person name="Wu L."/>
            <person name="Ma J."/>
        </authorList>
    </citation>
    <scope>NUCLEOTIDE SEQUENCE [LARGE SCALE GENOMIC DNA]</scope>
    <source>
        <strain evidence="3">JCM 4957</strain>
    </source>
</reference>
<proteinExistence type="predicted"/>
<comment type="caution">
    <text evidence="2">The sequence shown here is derived from an EMBL/GenBank/DDBJ whole genome shotgun (WGS) entry which is preliminary data.</text>
</comment>
<keyword evidence="3" id="KW-1185">Reference proteome</keyword>
<name>A0ABQ2ZBH1_9ACTN</name>
<gene>
    <name evidence="2" type="ORF">GCM10010384_09420</name>
</gene>
<organism evidence="2 3">
    <name type="scientific">Streptomyces djakartensis</name>
    <dbReference type="NCBI Taxonomy" id="68193"/>
    <lineage>
        <taxon>Bacteria</taxon>
        <taxon>Bacillati</taxon>
        <taxon>Actinomycetota</taxon>
        <taxon>Actinomycetes</taxon>
        <taxon>Kitasatosporales</taxon>
        <taxon>Streptomycetaceae</taxon>
        <taxon>Streptomyces</taxon>
    </lineage>
</organism>
<dbReference type="Proteomes" id="UP000653308">
    <property type="component" value="Unassembled WGS sequence"/>
</dbReference>
<accession>A0ABQ2ZBH1</accession>
<evidence type="ECO:0000256" key="1">
    <source>
        <dbReference type="SAM" id="MobiDB-lite"/>
    </source>
</evidence>
<evidence type="ECO:0000313" key="2">
    <source>
        <dbReference type="EMBL" id="GGY07154.1"/>
    </source>
</evidence>